<dbReference type="PANTHER" id="PTHR30511:SF0">
    <property type="entry name" value="ALANINE RACEMASE, CATABOLIC-RELATED"/>
    <property type="match status" value="1"/>
</dbReference>
<dbReference type="AlphaFoldDB" id="A0A9D2ARD2"/>
<dbReference type="InterPro" id="IPR001608">
    <property type="entry name" value="Ala_racemase_N"/>
</dbReference>
<gene>
    <name evidence="7" type="ORF">H9737_05435</name>
</gene>
<keyword evidence="2 4" id="KW-0663">Pyridoxal phosphate</keyword>
<dbReference type="SUPFAM" id="SSF51419">
    <property type="entry name" value="PLP-binding barrel"/>
    <property type="match status" value="1"/>
</dbReference>
<keyword evidence="3 7" id="KW-0413">Isomerase</keyword>
<evidence type="ECO:0000256" key="5">
    <source>
        <dbReference type="PIRSR" id="PIRSR600821-52"/>
    </source>
</evidence>
<evidence type="ECO:0000256" key="4">
    <source>
        <dbReference type="PIRSR" id="PIRSR600821-50"/>
    </source>
</evidence>
<organism evidence="7 8">
    <name type="scientific">Candidatus Borkfalkia faecigallinarum</name>
    <dbReference type="NCBI Taxonomy" id="2838509"/>
    <lineage>
        <taxon>Bacteria</taxon>
        <taxon>Bacillati</taxon>
        <taxon>Bacillota</taxon>
        <taxon>Clostridia</taxon>
        <taxon>Christensenellales</taxon>
        <taxon>Christensenellaceae</taxon>
        <taxon>Candidatus Borkfalkia</taxon>
    </lineage>
</organism>
<evidence type="ECO:0000313" key="8">
    <source>
        <dbReference type="Proteomes" id="UP000824249"/>
    </source>
</evidence>
<dbReference type="SMART" id="SM01005">
    <property type="entry name" value="Ala_racemase_C"/>
    <property type="match status" value="1"/>
</dbReference>
<evidence type="ECO:0000259" key="6">
    <source>
        <dbReference type="SMART" id="SM01005"/>
    </source>
</evidence>
<evidence type="ECO:0000313" key="7">
    <source>
        <dbReference type="EMBL" id="HIX47110.1"/>
    </source>
</evidence>
<dbReference type="PROSITE" id="PS00395">
    <property type="entry name" value="ALANINE_RACEMASE"/>
    <property type="match status" value="1"/>
</dbReference>
<protein>
    <submittedName>
        <fullName evidence="7">Alanine racemase</fullName>
        <ecNumber evidence="7">5.1.1.1</ecNumber>
    </submittedName>
</protein>
<dbReference type="SUPFAM" id="SSF50621">
    <property type="entry name" value="Alanine racemase C-terminal domain-like"/>
    <property type="match status" value="1"/>
</dbReference>
<comment type="caution">
    <text evidence="7">The sequence shown here is derived from an EMBL/GenBank/DDBJ whole genome shotgun (WGS) entry which is preliminary data.</text>
</comment>
<evidence type="ECO:0000256" key="3">
    <source>
        <dbReference type="ARBA" id="ARBA00023235"/>
    </source>
</evidence>
<dbReference type="PANTHER" id="PTHR30511">
    <property type="entry name" value="ALANINE RACEMASE"/>
    <property type="match status" value="1"/>
</dbReference>
<dbReference type="Gene3D" id="2.40.37.10">
    <property type="entry name" value="Lyase, Ornithine Decarboxylase, Chain A, domain 1"/>
    <property type="match status" value="1"/>
</dbReference>
<reference evidence="7" key="1">
    <citation type="journal article" date="2021" name="PeerJ">
        <title>Extensive microbial diversity within the chicken gut microbiome revealed by metagenomics and culture.</title>
        <authorList>
            <person name="Gilroy R."/>
            <person name="Ravi A."/>
            <person name="Getino M."/>
            <person name="Pursley I."/>
            <person name="Horton D.L."/>
            <person name="Alikhan N.F."/>
            <person name="Baker D."/>
            <person name="Gharbi K."/>
            <person name="Hall N."/>
            <person name="Watson M."/>
            <person name="Adriaenssens E.M."/>
            <person name="Foster-Nyarko E."/>
            <person name="Jarju S."/>
            <person name="Secka A."/>
            <person name="Antonio M."/>
            <person name="Oren A."/>
            <person name="Chaudhuri R.R."/>
            <person name="La Ragione R."/>
            <person name="Hildebrand F."/>
            <person name="Pallen M.J."/>
        </authorList>
    </citation>
    <scope>NUCLEOTIDE SEQUENCE</scope>
    <source>
        <strain evidence="7">26628</strain>
    </source>
</reference>
<dbReference type="Proteomes" id="UP000824249">
    <property type="component" value="Unassembled WGS sequence"/>
</dbReference>
<dbReference type="GO" id="GO:0008784">
    <property type="term" value="F:alanine racemase activity"/>
    <property type="evidence" value="ECO:0007669"/>
    <property type="project" value="UniProtKB-EC"/>
</dbReference>
<evidence type="ECO:0000256" key="2">
    <source>
        <dbReference type="ARBA" id="ARBA00022898"/>
    </source>
</evidence>
<dbReference type="InterPro" id="IPR009006">
    <property type="entry name" value="Ala_racemase/Decarboxylase_C"/>
</dbReference>
<comment type="cofactor">
    <cofactor evidence="1 4">
        <name>pyridoxal 5'-phosphate</name>
        <dbReference type="ChEBI" id="CHEBI:597326"/>
    </cofactor>
</comment>
<dbReference type="GO" id="GO:0006522">
    <property type="term" value="P:alanine metabolic process"/>
    <property type="evidence" value="ECO:0007669"/>
    <property type="project" value="InterPro"/>
</dbReference>
<dbReference type="InterPro" id="IPR011079">
    <property type="entry name" value="Ala_racemase_C"/>
</dbReference>
<dbReference type="GO" id="GO:0005829">
    <property type="term" value="C:cytosol"/>
    <property type="evidence" value="ECO:0007669"/>
    <property type="project" value="TreeGrafter"/>
</dbReference>
<dbReference type="Pfam" id="PF01168">
    <property type="entry name" value="Ala_racemase_N"/>
    <property type="match status" value="1"/>
</dbReference>
<feature type="binding site" evidence="5">
    <location>
        <position position="132"/>
    </location>
    <ligand>
        <name>substrate</name>
    </ligand>
</feature>
<dbReference type="InterPro" id="IPR020622">
    <property type="entry name" value="Ala_racemase_pyridoxalP-BS"/>
</dbReference>
<reference evidence="7" key="2">
    <citation type="submission" date="2021-04" db="EMBL/GenBank/DDBJ databases">
        <authorList>
            <person name="Gilroy R."/>
        </authorList>
    </citation>
    <scope>NUCLEOTIDE SEQUENCE</scope>
    <source>
        <strain evidence="7">26628</strain>
    </source>
</reference>
<sequence>MQKVRAEIDLGAIRANARRFAALAGGAALCAVVKADAYGHGAAMVAHALRGVARSFAVALVEEGVALRQAGVSEDILVLVPPLCEEEVLRGCAYGLTFSLSDASDAALIGAVCERFGLTARCHIKVNTGMNRFGFDGEALDSFLCRPRARLRVEGIASHFYRPEDAATAEAQYRLFREYCARAEAAFGPLQKHIAATGGVLASSRYSADMVRVGIGLYGYVPNGFASPRLRRAMRVYATVASVRRYAGGGMGYGARRPNGENLFVLRCGYADGLFRAGTLCMDACVAEGRAEKYGEVCILSDADAAAAANGTIAYEVLARIGGRAVRDYVDR</sequence>
<evidence type="ECO:0000256" key="1">
    <source>
        <dbReference type="ARBA" id="ARBA00001933"/>
    </source>
</evidence>
<dbReference type="InterPro" id="IPR029066">
    <property type="entry name" value="PLP-binding_barrel"/>
</dbReference>
<dbReference type="EMBL" id="DXFD01000083">
    <property type="protein sequence ID" value="HIX47110.1"/>
    <property type="molecule type" value="Genomic_DNA"/>
</dbReference>
<dbReference type="GO" id="GO:0030170">
    <property type="term" value="F:pyridoxal phosphate binding"/>
    <property type="evidence" value="ECO:0007669"/>
    <property type="project" value="TreeGrafter"/>
</dbReference>
<feature type="modified residue" description="N6-(pyridoxal phosphate)lysine" evidence="4">
    <location>
        <position position="34"/>
    </location>
</feature>
<dbReference type="InterPro" id="IPR000821">
    <property type="entry name" value="Ala_racemase"/>
</dbReference>
<dbReference type="EC" id="5.1.1.1" evidence="7"/>
<accession>A0A9D2ARD2</accession>
<dbReference type="PRINTS" id="PR00992">
    <property type="entry name" value="ALARACEMASE"/>
</dbReference>
<proteinExistence type="predicted"/>
<name>A0A9D2ARD2_9FIRM</name>
<dbReference type="Gene3D" id="3.20.20.10">
    <property type="entry name" value="Alanine racemase"/>
    <property type="match status" value="1"/>
</dbReference>
<feature type="binding site" evidence="5">
    <location>
        <position position="282"/>
    </location>
    <ligand>
        <name>substrate</name>
    </ligand>
</feature>
<feature type="domain" description="Alanine racemase C-terminal" evidence="6">
    <location>
        <begin position="233"/>
        <end position="330"/>
    </location>
</feature>